<dbReference type="SUPFAM" id="SSF46785">
    <property type="entry name" value="Winged helix' DNA-binding domain"/>
    <property type="match status" value="1"/>
</dbReference>
<dbReference type="EMBL" id="MOMC01000019">
    <property type="protein sequence ID" value="ONH31067.1"/>
    <property type="molecule type" value="Genomic_DNA"/>
</dbReference>
<keyword evidence="4" id="KW-1185">Reference proteome</keyword>
<feature type="compositionally biased region" description="Low complexity" evidence="1">
    <location>
        <begin position="156"/>
        <end position="166"/>
    </location>
</feature>
<evidence type="ECO:0000259" key="2">
    <source>
        <dbReference type="PROSITE" id="PS50995"/>
    </source>
</evidence>
<gene>
    <name evidence="3" type="ORF">BL253_11075</name>
</gene>
<dbReference type="GO" id="GO:0006950">
    <property type="term" value="P:response to stress"/>
    <property type="evidence" value="ECO:0007669"/>
    <property type="project" value="TreeGrafter"/>
</dbReference>
<dbReference type="InterPro" id="IPR000835">
    <property type="entry name" value="HTH_MarR-typ"/>
</dbReference>
<dbReference type="AlphaFoldDB" id="A0A1V2ID73"/>
<dbReference type="Proteomes" id="UP000188929">
    <property type="component" value="Unassembled WGS sequence"/>
</dbReference>
<dbReference type="PANTHER" id="PTHR33164:SF57">
    <property type="entry name" value="MARR-FAMILY TRANSCRIPTIONAL REGULATOR"/>
    <property type="match status" value="1"/>
</dbReference>
<protein>
    <recommendedName>
        <fullName evidence="2">HTH marR-type domain-containing protein</fullName>
    </recommendedName>
</protein>
<accession>A0A1V2ID73</accession>
<dbReference type="SMART" id="SM00347">
    <property type="entry name" value="HTH_MARR"/>
    <property type="match status" value="1"/>
</dbReference>
<reference evidence="4" key="1">
    <citation type="submission" date="2016-10" db="EMBL/GenBank/DDBJ databases">
        <title>Frankia sp. NRRL B-16386 Genome sequencing.</title>
        <authorList>
            <person name="Ghodhbane-Gtari F."/>
            <person name="Swanson E."/>
            <person name="Gueddou A."/>
            <person name="Hezbri K."/>
            <person name="Ktari K."/>
            <person name="Nouioui I."/>
            <person name="Morris K."/>
            <person name="Simpson S."/>
            <person name="Abebe-Akele F."/>
            <person name="Thomas K."/>
            <person name="Gtari M."/>
            <person name="Tisa L.S."/>
        </authorList>
    </citation>
    <scope>NUCLEOTIDE SEQUENCE [LARGE SCALE GENOMIC DNA]</scope>
    <source>
        <strain evidence="4">NRRL B-16386</strain>
    </source>
</reference>
<evidence type="ECO:0000313" key="3">
    <source>
        <dbReference type="EMBL" id="ONH31067.1"/>
    </source>
</evidence>
<name>A0A1V2ID73_9ACTN</name>
<evidence type="ECO:0000256" key="1">
    <source>
        <dbReference type="SAM" id="MobiDB-lite"/>
    </source>
</evidence>
<feature type="region of interest" description="Disordered" evidence="1">
    <location>
        <begin position="146"/>
        <end position="173"/>
    </location>
</feature>
<dbReference type="Pfam" id="PF12802">
    <property type="entry name" value="MarR_2"/>
    <property type="match status" value="1"/>
</dbReference>
<dbReference type="PROSITE" id="PS50995">
    <property type="entry name" value="HTH_MARR_2"/>
    <property type="match status" value="1"/>
</dbReference>
<feature type="domain" description="HTH marR-type" evidence="2">
    <location>
        <begin position="14"/>
        <end position="144"/>
    </location>
</feature>
<comment type="caution">
    <text evidence="3">The sequence shown here is derived from an EMBL/GenBank/DDBJ whole genome shotgun (WGS) entry which is preliminary data.</text>
</comment>
<dbReference type="STRING" id="1834516.BL253_11075"/>
<dbReference type="RefSeq" id="WP_076816151.1">
    <property type="nucleotide sequence ID" value="NZ_MOMC01000019.1"/>
</dbReference>
<dbReference type="InterPro" id="IPR039422">
    <property type="entry name" value="MarR/SlyA-like"/>
</dbReference>
<dbReference type="PANTHER" id="PTHR33164">
    <property type="entry name" value="TRANSCRIPTIONAL REGULATOR, MARR FAMILY"/>
    <property type="match status" value="1"/>
</dbReference>
<dbReference type="OrthoDB" id="8635520at2"/>
<organism evidence="3 4">
    <name type="scientific">Pseudofrankia asymbiotica</name>
    <dbReference type="NCBI Taxonomy" id="1834516"/>
    <lineage>
        <taxon>Bacteria</taxon>
        <taxon>Bacillati</taxon>
        <taxon>Actinomycetota</taxon>
        <taxon>Actinomycetes</taxon>
        <taxon>Frankiales</taxon>
        <taxon>Frankiaceae</taxon>
        <taxon>Pseudofrankia</taxon>
    </lineage>
</organism>
<evidence type="ECO:0000313" key="4">
    <source>
        <dbReference type="Proteomes" id="UP000188929"/>
    </source>
</evidence>
<sequence>MTERTAGSGREDLAAAIYSELAQLVRRVRGEASELHPGLSLAAYSLLLYLSEVGEARAADLVAFFRLNKSTVSRQLSELVAAGLVDREPDRVDSRVQLVRVSVFGQSTLDAVDKVLRARMQTRLDSWPDEDLAVFGRLLARYNELPDPQVPRPDTAAARRAAARSATGPSAVT</sequence>
<dbReference type="GO" id="GO:0003700">
    <property type="term" value="F:DNA-binding transcription factor activity"/>
    <property type="evidence" value="ECO:0007669"/>
    <property type="project" value="InterPro"/>
</dbReference>
<dbReference type="InterPro" id="IPR036388">
    <property type="entry name" value="WH-like_DNA-bd_sf"/>
</dbReference>
<dbReference type="InterPro" id="IPR036390">
    <property type="entry name" value="WH_DNA-bd_sf"/>
</dbReference>
<proteinExistence type="predicted"/>
<dbReference type="Gene3D" id="1.10.10.10">
    <property type="entry name" value="Winged helix-like DNA-binding domain superfamily/Winged helix DNA-binding domain"/>
    <property type="match status" value="1"/>
</dbReference>